<dbReference type="GO" id="GO:0007165">
    <property type="term" value="P:signal transduction"/>
    <property type="evidence" value="ECO:0007669"/>
    <property type="project" value="UniProtKB-KW"/>
</dbReference>
<evidence type="ECO:0000313" key="4">
    <source>
        <dbReference type="EMBL" id="MBV7273979.1"/>
    </source>
</evidence>
<sequence>MQNSIKDLVRGIVYETSDIGRYIEDSTYSINELNEHIGEVSAIIQEMSAAATEGLNASIEAARAGEAGKGFAVVASEINSLAEDSTTAINEIQKVVNEVILAVEKSS</sequence>
<evidence type="ECO:0000256" key="1">
    <source>
        <dbReference type="ARBA" id="ARBA00023224"/>
    </source>
</evidence>
<dbReference type="AlphaFoldDB" id="A0A949X334"/>
<evidence type="ECO:0000313" key="5">
    <source>
        <dbReference type="Proteomes" id="UP000694308"/>
    </source>
</evidence>
<keyword evidence="1 2" id="KW-0807">Transducer</keyword>
<proteinExistence type="predicted"/>
<evidence type="ECO:0000256" key="2">
    <source>
        <dbReference type="PROSITE-ProRule" id="PRU00284"/>
    </source>
</evidence>
<organism evidence="4 5">
    <name type="scientific">Clostridium thailandense</name>
    <dbReference type="NCBI Taxonomy" id="2794346"/>
    <lineage>
        <taxon>Bacteria</taxon>
        <taxon>Bacillati</taxon>
        <taxon>Bacillota</taxon>
        <taxon>Clostridia</taxon>
        <taxon>Eubacteriales</taxon>
        <taxon>Clostridiaceae</taxon>
        <taxon>Clostridium</taxon>
    </lineage>
</organism>
<name>A0A949X334_9CLOT</name>
<dbReference type="EMBL" id="JAEEGC010000062">
    <property type="protein sequence ID" value="MBV7273979.1"/>
    <property type="molecule type" value="Genomic_DNA"/>
</dbReference>
<reference evidence="4" key="1">
    <citation type="submission" date="2020-12" db="EMBL/GenBank/DDBJ databases">
        <title>Clostridium thailandense sp. nov., a novel acetogenic bacterium isolated from peat land soil in Thailand.</title>
        <authorList>
            <person name="Chaikitkaew S."/>
            <person name="Birkeland N.K."/>
        </authorList>
    </citation>
    <scope>NUCLEOTIDE SEQUENCE</scope>
    <source>
        <strain evidence="4">PL3</strain>
    </source>
</reference>
<dbReference type="PANTHER" id="PTHR32089">
    <property type="entry name" value="METHYL-ACCEPTING CHEMOTAXIS PROTEIN MCPB"/>
    <property type="match status" value="1"/>
</dbReference>
<comment type="caution">
    <text evidence="4">The sequence shown here is derived from an EMBL/GenBank/DDBJ whole genome shotgun (WGS) entry which is preliminary data.</text>
</comment>
<protein>
    <recommendedName>
        <fullName evidence="3">Methyl-accepting transducer domain-containing protein</fullName>
    </recommendedName>
</protein>
<dbReference type="GO" id="GO:0016020">
    <property type="term" value="C:membrane"/>
    <property type="evidence" value="ECO:0007669"/>
    <property type="project" value="InterPro"/>
</dbReference>
<dbReference type="Proteomes" id="UP000694308">
    <property type="component" value="Unassembled WGS sequence"/>
</dbReference>
<gene>
    <name evidence="4" type="ORF">I6U48_13815</name>
</gene>
<dbReference type="Pfam" id="PF00015">
    <property type="entry name" value="MCPsignal"/>
    <property type="match status" value="1"/>
</dbReference>
<dbReference type="PROSITE" id="PS50111">
    <property type="entry name" value="CHEMOTAXIS_TRANSDUC_2"/>
    <property type="match status" value="1"/>
</dbReference>
<dbReference type="PANTHER" id="PTHR32089:SF112">
    <property type="entry name" value="LYSOZYME-LIKE PROTEIN-RELATED"/>
    <property type="match status" value="1"/>
</dbReference>
<accession>A0A949X334</accession>
<evidence type="ECO:0000259" key="3">
    <source>
        <dbReference type="PROSITE" id="PS50111"/>
    </source>
</evidence>
<dbReference type="InterPro" id="IPR004089">
    <property type="entry name" value="MCPsignal_dom"/>
</dbReference>
<keyword evidence="5" id="KW-1185">Reference proteome</keyword>
<feature type="domain" description="Methyl-accepting transducer" evidence="3">
    <location>
        <begin position="1"/>
        <end position="107"/>
    </location>
</feature>